<evidence type="ECO:0000313" key="11">
    <source>
        <dbReference type="Proteomes" id="UP000247673"/>
    </source>
</evidence>
<evidence type="ECO:0000313" key="8">
    <source>
        <dbReference type="EMBL" id="OTQ48347.1"/>
    </source>
</evidence>
<sequence>MLNKLDTFVNFHQQALNVREKRQNILATNIANSDTPNYQARDIDFNTELNRAINNQSTHNNIKLNITSAKHIQITSADFTNYNLLYRIPYQSSADGNTVEMDQERTAFMDNSIHYQSNLTFLGEQFKNVISVLQQG</sequence>
<keyword evidence="8" id="KW-0282">Flagellum</keyword>
<dbReference type="Proteomes" id="UP000194968">
    <property type="component" value="Unassembled WGS sequence"/>
</dbReference>
<evidence type="ECO:0000256" key="3">
    <source>
        <dbReference type="ARBA" id="ARBA00014376"/>
    </source>
</evidence>
<dbReference type="EMBL" id="NASK01000103">
    <property type="protein sequence ID" value="OTQ48347.1"/>
    <property type="molecule type" value="Genomic_DNA"/>
</dbReference>
<dbReference type="Proteomes" id="UP000247673">
    <property type="component" value="Unassembled WGS sequence"/>
</dbReference>
<dbReference type="PANTHER" id="PTHR30435:SF12">
    <property type="entry name" value="FLAGELLAR BASAL BODY ROD PROTEIN FLGB"/>
    <property type="match status" value="1"/>
</dbReference>
<reference evidence="9 11" key="2">
    <citation type="submission" date="2018-05" db="EMBL/GenBank/DDBJ databases">
        <title>Reference genomes for bee gut microbiota database.</title>
        <authorList>
            <person name="Ellegaard K.M."/>
        </authorList>
    </citation>
    <scope>NUCLEOTIDE SEQUENCE [LARGE SCALE GENOMIC DNA]</scope>
    <source>
        <strain evidence="9 11">ESL0172</strain>
    </source>
</reference>
<comment type="subunit">
    <text evidence="6">The basal body constitutes a major portion of the flagellar organelle and consists of a number of rings mounted on a central rod.</text>
</comment>
<dbReference type="EMBL" id="QGLO01000011">
    <property type="protein sequence ID" value="PXY88483.1"/>
    <property type="molecule type" value="Genomic_DNA"/>
</dbReference>
<keyword evidence="11" id="KW-1185">Reference proteome</keyword>
<accession>A0A242P8G6</accession>
<comment type="subcellular location">
    <subcellularLocation>
        <location evidence="1 6">Bacterial flagellum basal body</location>
    </subcellularLocation>
</comment>
<keyword evidence="4 6" id="KW-0975">Bacterial flagellum</keyword>
<dbReference type="AlphaFoldDB" id="A0A242NTG3"/>
<dbReference type="RefSeq" id="WP_065579056.1">
    <property type="nucleotide sequence ID" value="NZ_CP132381.1"/>
</dbReference>
<reference evidence="8 10" key="1">
    <citation type="submission" date="2017-03" db="EMBL/GenBank/DDBJ databases">
        <title>Comparative genomics of honeybee gut symbionts reveal geographically distinct and subgroup specific antibiotic resistance.</title>
        <authorList>
            <person name="Ludvigsen J."/>
            <person name="Porcellato D."/>
            <person name="Labee-Lund T.M."/>
            <person name="Amdam G.V."/>
            <person name="Rudi K."/>
        </authorList>
    </citation>
    <scope>NUCLEOTIDE SEQUENCE [LARGE SCALE GENOMIC DNA]</scope>
    <source>
        <strain evidence="8 10">A-4-12</strain>
    </source>
</reference>
<feature type="domain" description="Flagellar basal body rod protein N-terminal" evidence="7">
    <location>
        <begin position="10"/>
        <end position="39"/>
    </location>
</feature>
<keyword evidence="8" id="KW-0969">Cilium</keyword>
<dbReference type="InterPro" id="IPR006300">
    <property type="entry name" value="FlgB"/>
</dbReference>
<evidence type="ECO:0000256" key="2">
    <source>
        <dbReference type="ARBA" id="ARBA00009677"/>
    </source>
</evidence>
<organism evidence="8 10">
    <name type="scientific">Gilliamella apis</name>
    <dbReference type="NCBI Taxonomy" id="1970738"/>
    <lineage>
        <taxon>Bacteria</taxon>
        <taxon>Pseudomonadati</taxon>
        <taxon>Pseudomonadota</taxon>
        <taxon>Gammaproteobacteria</taxon>
        <taxon>Orbales</taxon>
        <taxon>Orbaceae</taxon>
        <taxon>Gilliamella</taxon>
    </lineage>
</organism>
<dbReference type="PIRSF" id="PIRSF002889">
    <property type="entry name" value="Rod_FlgB"/>
    <property type="match status" value="1"/>
</dbReference>
<evidence type="ECO:0000313" key="9">
    <source>
        <dbReference type="EMBL" id="PXY88483.1"/>
    </source>
</evidence>
<dbReference type="PANTHER" id="PTHR30435">
    <property type="entry name" value="FLAGELLAR PROTEIN"/>
    <property type="match status" value="1"/>
</dbReference>
<evidence type="ECO:0000256" key="1">
    <source>
        <dbReference type="ARBA" id="ARBA00004117"/>
    </source>
</evidence>
<name>A0A242NTG3_9GAMM</name>
<dbReference type="Pfam" id="PF00460">
    <property type="entry name" value="Flg_bb_rod"/>
    <property type="match status" value="1"/>
</dbReference>
<evidence type="ECO:0000313" key="10">
    <source>
        <dbReference type="Proteomes" id="UP000194968"/>
    </source>
</evidence>
<keyword evidence="8" id="KW-0966">Cell projection</keyword>
<evidence type="ECO:0000256" key="6">
    <source>
        <dbReference type="PIRNR" id="PIRNR002889"/>
    </source>
</evidence>
<comment type="function">
    <text evidence="5 6">Structural component of flagellum, the bacterial motility apparatus. Part of the rod structure of flagellar basal body.</text>
</comment>
<gene>
    <name evidence="8" type="ORF">B6D06_10720</name>
    <name evidence="9" type="ORF">DKK78_12080</name>
</gene>
<comment type="caution">
    <text evidence="8">The sequence shown here is derived from an EMBL/GenBank/DDBJ whole genome shotgun (WGS) entry which is preliminary data.</text>
</comment>
<proteinExistence type="inferred from homology"/>
<dbReference type="OrthoDB" id="9788334at2"/>
<dbReference type="InterPro" id="IPR001444">
    <property type="entry name" value="Flag_bb_rod_N"/>
</dbReference>
<evidence type="ECO:0000256" key="4">
    <source>
        <dbReference type="ARBA" id="ARBA00023143"/>
    </source>
</evidence>
<evidence type="ECO:0000256" key="5">
    <source>
        <dbReference type="ARBA" id="ARBA00024934"/>
    </source>
</evidence>
<dbReference type="PROSITE" id="PS00588">
    <property type="entry name" value="FLAGELLA_BB_ROD"/>
    <property type="match status" value="1"/>
</dbReference>
<protein>
    <recommendedName>
        <fullName evidence="3 6">Flagellar basal body rod protein FlgB</fullName>
    </recommendedName>
</protein>
<dbReference type="InterPro" id="IPR019776">
    <property type="entry name" value="Flagellar_basal_body_rod_CS"/>
</dbReference>
<dbReference type="GO" id="GO:0071978">
    <property type="term" value="P:bacterial-type flagellum-dependent swarming motility"/>
    <property type="evidence" value="ECO:0007669"/>
    <property type="project" value="TreeGrafter"/>
</dbReference>
<dbReference type="NCBIfam" id="TIGR01396">
    <property type="entry name" value="FlgB"/>
    <property type="match status" value="1"/>
</dbReference>
<dbReference type="GO" id="GO:0030694">
    <property type="term" value="C:bacterial-type flagellum basal body, rod"/>
    <property type="evidence" value="ECO:0007669"/>
    <property type="project" value="InterPro"/>
</dbReference>
<accession>A0A242NTG3</accession>
<comment type="similarity">
    <text evidence="2 6">Belongs to the flagella basal body rod proteins family.</text>
</comment>
<evidence type="ECO:0000259" key="7">
    <source>
        <dbReference type="Pfam" id="PF00460"/>
    </source>
</evidence>